<dbReference type="GO" id="GO:0033281">
    <property type="term" value="C:TAT protein transport complex"/>
    <property type="evidence" value="ECO:0007669"/>
    <property type="project" value="UniProtKB-UniRule"/>
</dbReference>
<dbReference type="PANTHER" id="PTHR30371">
    <property type="entry name" value="SEC-INDEPENDENT PROTEIN TRANSLOCASE PROTEIN TATC"/>
    <property type="match status" value="1"/>
</dbReference>
<evidence type="ECO:0000256" key="7">
    <source>
        <dbReference type="HAMAP-Rule" id="MF_00902"/>
    </source>
</evidence>
<dbReference type="Pfam" id="PF00902">
    <property type="entry name" value="TatC"/>
    <property type="match status" value="1"/>
</dbReference>
<evidence type="ECO:0000313" key="10">
    <source>
        <dbReference type="Proteomes" id="UP000272503"/>
    </source>
</evidence>
<name>A0A3L7ADC8_9MICO</name>
<reference evidence="9 10" key="1">
    <citation type="submission" date="2018-10" db="EMBL/GenBank/DDBJ databases">
        <authorList>
            <person name="Li J."/>
        </authorList>
    </citation>
    <scope>NUCLEOTIDE SEQUENCE [LARGE SCALE GENOMIC DNA]</scope>
    <source>
        <strain evidence="9 10">IF 016277</strain>
    </source>
</reference>
<comment type="function">
    <text evidence="7">Part of the twin-arginine translocation (Tat) system that transports large folded proteins containing a characteristic twin-arginine motif in their signal peptide across membranes. Together with TatB, TatC is part of a receptor directly interacting with Tat signal peptides.</text>
</comment>
<feature type="transmembrane region" description="Helical" evidence="7">
    <location>
        <begin position="217"/>
        <end position="236"/>
    </location>
</feature>
<feature type="transmembrane region" description="Helical" evidence="7">
    <location>
        <begin position="132"/>
        <end position="155"/>
    </location>
</feature>
<sequence length="280" mass="30981">MPTPERGFTAVSVNKKQKKRRGRHNPDERMPIGVHLRELKRRIGRSALAIVLGSVAGWFVTDFILGLMRDPVIAMAVSSGNNSQLNYTYVTAAFDLKMQIAVVCGVVIASPVWIYQLFAFIVPALRKEERRYVLGFASASLPLFVLGCLSGWYVLPRIVGVMLGFASTKESTLIDATMYYQFVIKLVIVLGIAFIVPVVLVAMNFMGVLPAHAMRRGWRIAVLVIVVVTALVTPSADVFSMVILACPLLALYFSAVGIAWIHDRRLARRLKREGLAFDDA</sequence>
<feature type="transmembrane region" description="Helical" evidence="7">
    <location>
        <begin position="182"/>
        <end position="205"/>
    </location>
</feature>
<gene>
    <name evidence="7 9" type="primary">tatC</name>
    <name evidence="9" type="ORF">D9V32_00290</name>
</gene>
<dbReference type="PANTHER" id="PTHR30371:SF0">
    <property type="entry name" value="SEC-INDEPENDENT PROTEIN TRANSLOCASE PROTEIN TATC, CHLOROPLASTIC-RELATED"/>
    <property type="match status" value="1"/>
</dbReference>
<feature type="transmembrane region" description="Helical" evidence="7">
    <location>
        <begin position="47"/>
        <end position="68"/>
    </location>
</feature>
<keyword evidence="4 7" id="KW-1133">Transmembrane helix</keyword>
<dbReference type="Proteomes" id="UP000272503">
    <property type="component" value="Unassembled WGS sequence"/>
</dbReference>
<comment type="subcellular location">
    <subcellularLocation>
        <location evidence="7">Cell membrane</location>
        <topology evidence="7">Multi-pass membrane protein</topology>
    </subcellularLocation>
    <subcellularLocation>
        <location evidence="1">Membrane</location>
        <topology evidence="1">Multi-pass membrane protein</topology>
    </subcellularLocation>
</comment>
<evidence type="ECO:0000256" key="4">
    <source>
        <dbReference type="ARBA" id="ARBA00022989"/>
    </source>
</evidence>
<keyword evidence="7" id="KW-1003">Cell membrane</keyword>
<dbReference type="InterPro" id="IPR002033">
    <property type="entry name" value="TatC"/>
</dbReference>
<keyword evidence="6 7" id="KW-0472">Membrane</keyword>
<evidence type="ECO:0000313" key="9">
    <source>
        <dbReference type="EMBL" id="RLP77810.1"/>
    </source>
</evidence>
<dbReference type="GO" id="GO:0009977">
    <property type="term" value="F:proton motive force dependent protein transmembrane transporter activity"/>
    <property type="evidence" value="ECO:0007669"/>
    <property type="project" value="TreeGrafter"/>
</dbReference>
<evidence type="ECO:0000256" key="8">
    <source>
        <dbReference type="SAM" id="MobiDB-lite"/>
    </source>
</evidence>
<comment type="similarity">
    <text evidence="7">Belongs to the TatC family.</text>
</comment>
<comment type="subunit">
    <text evidence="7">The Tat system comprises two distinct complexes: a TatABC complex, containing multiple copies of TatA, TatB and TatC subunits, and a separate TatA complex, containing only TatA subunits. Substrates initially bind to the TatABC complex, which probably triggers association of the separate TatA complex to form the active translocon.</text>
</comment>
<evidence type="ECO:0000256" key="1">
    <source>
        <dbReference type="ARBA" id="ARBA00004141"/>
    </source>
</evidence>
<dbReference type="GO" id="GO:0065002">
    <property type="term" value="P:intracellular protein transmembrane transport"/>
    <property type="evidence" value="ECO:0007669"/>
    <property type="project" value="TreeGrafter"/>
</dbReference>
<dbReference type="HAMAP" id="MF_00902">
    <property type="entry name" value="TatC"/>
    <property type="match status" value="1"/>
</dbReference>
<evidence type="ECO:0000256" key="3">
    <source>
        <dbReference type="ARBA" id="ARBA00022927"/>
    </source>
</evidence>
<keyword evidence="2 7" id="KW-0812">Transmembrane</keyword>
<evidence type="ECO:0000256" key="6">
    <source>
        <dbReference type="ARBA" id="ARBA00023136"/>
    </source>
</evidence>
<dbReference type="PRINTS" id="PR01840">
    <property type="entry name" value="TATCFAMILY"/>
</dbReference>
<dbReference type="AlphaFoldDB" id="A0A3L7ADC8"/>
<feature type="transmembrane region" description="Helical" evidence="7">
    <location>
        <begin position="242"/>
        <end position="262"/>
    </location>
</feature>
<keyword evidence="3 7" id="KW-0653">Protein transport</keyword>
<dbReference type="GO" id="GO:0043953">
    <property type="term" value="P:protein transport by the Tat complex"/>
    <property type="evidence" value="ECO:0007669"/>
    <property type="project" value="UniProtKB-UniRule"/>
</dbReference>
<accession>A0A3L7ADC8</accession>
<keyword evidence="7" id="KW-0813">Transport</keyword>
<protein>
    <recommendedName>
        <fullName evidence="7">Sec-independent protein translocase protein TatC</fullName>
    </recommendedName>
</protein>
<evidence type="ECO:0000256" key="2">
    <source>
        <dbReference type="ARBA" id="ARBA00022692"/>
    </source>
</evidence>
<dbReference type="NCBIfam" id="TIGR00945">
    <property type="entry name" value="tatC"/>
    <property type="match status" value="1"/>
</dbReference>
<proteinExistence type="inferred from homology"/>
<comment type="caution">
    <text evidence="9">The sequence shown here is derived from an EMBL/GenBank/DDBJ whole genome shotgun (WGS) entry which is preliminary data.</text>
</comment>
<feature type="transmembrane region" description="Helical" evidence="7">
    <location>
        <begin position="100"/>
        <end position="125"/>
    </location>
</feature>
<dbReference type="EMBL" id="RCUX01000001">
    <property type="protein sequence ID" value="RLP77810.1"/>
    <property type="molecule type" value="Genomic_DNA"/>
</dbReference>
<evidence type="ECO:0000256" key="5">
    <source>
        <dbReference type="ARBA" id="ARBA00023010"/>
    </source>
</evidence>
<organism evidence="9 10">
    <name type="scientific">Mycetocola tolaasinivorans</name>
    <dbReference type="NCBI Taxonomy" id="76635"/>
    <lineage>
        <taxon>Bacteria</taxon>
        <taxon>Bacillati</taxon>
        <taxon>Actinomycetota</taxon>
        <taxon>Actinomycetes</taxon>
        <taxon>Micrococcales</taxon>
        <taxon>Microbacteriaceae</taxon>
        <taxon>Mycetocola</taxon>
    </lineage>
</organism>
<dbReference type="OrthoDB" id="9777044at2"/>
<keyword evidence="5 7" id="KW-0811">Translocation</keyword>
<keyword evidence="10" id="KW-1185">Reference proteome</keyword>
<feature type="region of interest" description="Disordered" evidence="8">
    <location>
        <begin position="1"/>
        <end position="27"/>
    </location>
</feature>